<gene>
    <name evidence="2" type="ORF">AVEN_207350_1</name>
</gene>
<dbReference type="AlphaFoldDB" id="A0A4Y2UPL5"/>
<dbReference type="PANTHER" id="PTHR33194">
    <property type="entry name" value="ZINC KNUCKLE DOMAINCONTAINING PROTEIN"/>
    <property type="match status" value="1"/>
</dbReference>
<dbReference type="Proteomes" id="UP000499080">
    <property type="component" value="Unassembled WGS sequence"/>
</dbReference>
<keyword evidence="3" id="KW-1185">Reference proteome</keyword>
<reference evidence="2 3" key="1">
    <citation type="journal article" date="2019" name="Sci. Rep.">
        <title>Orb-weaving spider Araneus ventricosus genome elucidates the spidroin gene catalogue.</title>
        <authorList>
            <person name="Kono N."/>
            <person name="Nakamura H."/>
            <person name="Ohtoshi R."/>
            <person name="Moran D.A.P."/>
            <person name="Shinohara A."/>
            <person name="Yoshida Y."/>
            <person name="Fujiwara M."/>
            <person name="Mori M."/>
            <person name="Tomita M."/>
            <person name="Arakawa K."/>
        </authorList>
    </citation>
    <scope>NUCLEOTIDE SEQUENCE [LARGE SCALE GENOMIC DNA]</scope>
</reference>
<sequence>MTVEDSDKKSDGTPTILTYQLPRNLCVFSGDEKQDASRWLKDFERIASYNHWDDQMKLANVVFYLADTARLWFDNNEDDFTNWAAFQESLEKTFCRIEENRRQAERLLQTRAQLPGESSESYIQDVLSLCKRVNQSMPENEKIAHLMKGINEELYQILLVQDYSTTKDLVERCRQIENLRRRRITKEKFQRLPNISDASSGLEEDDLKSLVRTLVREEIQRFLPKVQDLQYGLLNPLLTLHLSSVMRSCRHYPHYRPLKDEIPLPYDVRLRQGYNKDEYREATPLHHVKLTSGELMTMSRFFFIVDAQDTSSGTVENDVKFSLQLKPTALHIHEGTQISIWNQFKATEPTTTIHILRRPVKEAVPLILAAPLIEDSRNHLYADPAAPLDDSMRKTRSGDLCWR</sequence>
<protein>
    <recommendedName>
        <fullName evidence="1">Retrotransposon gag domain-containing protein</fullName>
    </recommendedName>
</protein>
<evidence type="ECO:0000313" key="2">
    <source>
        <dbReference type="EMBL" id="GBO14643.1"/>
    </source>
</evidence>
<comment type="caution">
    <text evidence="2">The sequence shown here is derived from an EMBL/GenBank/DDBJ whole genome shotgun (WGS) entry which is preliminary data.</text>
</comment>
<name>A0A4Y2UPL5_ARAVE</name>
<dbReference type="Pfam" id="PF03732">
    <property type="entry name" value="Retrotrans_gag"/>
    <property type="match status" value="1"/>
</dbReference>
<dbReference type="InterPro" id="IPR005162">
    <property type="entry name" value="Retrotrans_gag_dom"/>
</dbReference>
<dbReference type="OrthoDB" id="10024629at2759"/>
<proteinExistence type="predicted"/>
<dbReference type="PANTHER" id="PTHR33194:SF4">
    <property type="entry name" value="CCHC-TYPE DOMAIN-CONTAINING PROTEIN"/>
    <property type="match status" value="1"/>
</dbReference>
<accession>A0A4Y2UPL5</accession>
<evidence type="ECO:0000259" key="1">
    <source>
        <dbReference type="Pfam" id="PF03732"/>
    </source>
</evidence>
<feature type="domain" description="Retrotransposon gag" evidence="1">
    <location>
        <begin position="61"/>
        <end position="152"/>
    </location>
</feature>
<evidence type="ECO:0000313" key="3">
    <source>
        <dbReference type="Proteomes" id="UP000499080"/>
    </source>
</evidence>
<dbReference type="EMBL" id="BGPR01038758">
    <property type="protein sequence ID" value="GBO14643.1"/>
    <property type="molecule type" value="Genomic_DNA"/>
</dbReference>
<organism evidence="2 3">
    <name type="scientific">Araneus ventricosus</name>
    <name type="common">Orbweaver spider</name>
    <name type="synonym">Epeira ventricosa</name>
    <dbReference type="NCBI Taxonomy" id="182803"/>
    <lineage>
        <taxon>Eukaryota</taxon>
        <taxon>Metazoa</taxon>
        <taxon>Ecdysozoa</taxon>
        <taxon>Arthropoda</taxon>
        <taxon>Chelicerata</taxon>
        <taxon>Arachnida</taxon>
        <taxon>Araneae</taxon>
        <taxon>Araneomorphae</taxon>
        <taxon>Entelegynae</taxon>
        <taxon>Araneoidea</taxon>
        <taxon>Araneidae</taxon>
        <taxon>Araneus</taxon>
    </lineage>
</organism>